<name>A0A0W0SKH8_9GAMM</name>
<sequence length="309" mass="36267">MASYGTKYYISPLIGLFGSYNYKEITKRDYEKLIKATNILLAALNFEESFQIIISNHIDYETYIFKDSFQKSMQQLGEQQLTNIRVEANRYISNTLASIYNYLQYGNRCIKTITKKDLFNEKKNEFLKKHTVFSFMNELRHYNQHYGFAAPAFEIFRGIKEVDGNQYLETKIKPSVKLSSLKSDSDFYDYYKQTGKENPELDKIRKDSINNLLEENDSDMRDITILFRTFLDQLWNMHKQIRDKVGIKVSSQVEHLQVTGKEILNKDALSYFDGFEVSKSIDGINNSTAIPIRIIYEYKSIIKKYNIIA</sequence>
<gene>
    <name evidence="1" type="ORF">Lche_0001</name>
</gene>
<evidence type="ECO:0000313" key="1">
    <source>
        <dbReference type="EMBL" id="KTC83764.1"/>
    </source>
</evidence>
<evidence type="ECO:0000313" key="2">
    <source>
        <dbReference type="Proteomes" id="UP000054921"/>
    </source>
</evidence>
<reference evidence="1 2" key="1">
    <citation type="submission" date="2015-11" db="EMBL/GenBank/DDBJ databases">
        <title>Genomic analysis of 38 Legionella species identifies large and diverse effector repertoires.</title>
        <authorList>
            <person name="Burstein D."/>
            <person name="Amaro F."/>
            <person name="Zusman T."/>
            <person name="Lifshitz Z."/>
            <person name="Cohen O."/>
            <person name="Gilbert J.A."/>
            <person name="Pupko T."/>
            <person name="Shuman H.A."/>
            <person name="Segal G."/>
        </authorList>
    </citation>
    <scope>NUCLEOTIDE SEQUENCE [LARGE SCALE GENOMIC DNA]</scope>
    <source>
        <strain evidence="1 2">ORW</strain>
    </source>
</reference>
<dbReference type="Proteomes" id="UP000054921">
    <property type="component" value="Unassembled WGS sequence"/>
</dbReference>
<feature type="non-terminal residue" evidence="1">
    <location>
        <position position="309"/>
    </location>
</feature>
<organism evidence="1 2">
    <name type="scientific">Legionella cherrii</name>
    <dbReference type="NCBI Taxonomy" id="28084"/>
    <lineage>
        <taxon>Bacteria</taxon>
        <taxon>Pseudomonadati</taxon>
        <taxon>Pseudomonadota</taxon>
        <taxon>Gammaproteobacteria</taxon>
        <taxon>Legionellales</taxon>
        <taxon>Legionellaceae</taxon>
        <taxon>Legionella</taxon>
    </lineage>
</organism>
<dbReference type="AlphaFoldDB" id="A0A0W0SKH8"/>
<protein>
    <submittedName>
        <fullName evidence="1">Uncharacterized protein</fullName>
    </submittedName>
</protein>
<dbReference type="RefSeq" id="WP_156413176.1">
    <property type="nucleotide sequence ID" value="NZ_LNXW01000001.1"/>
</dbReference>
<comment type="caution">
    <text evidence="1">The sequence shown here is derived from an EMBL/GenBank/DDBJ whole genome shotgun (WGS) entry which is preliminary data.</text>
</comment>
<accession>A0A0W0SKH8</accession>
<dbReference type="OrthoDB" id="1374948at2"/>
<proteinExistence type="predicted"/>
<dbReference type="EMBL" id="LNXW01000001">
    <property type="protein sequence ID" value="KTC83764.1"/>
    <property type="molecule type" value="Genomic_DNA"/>
</dbReference>